<proteinExistence type="predicted"/>
<keyword evidence="2" id="KW-0560">Oxidoreductase</keyword>
<protein>
    <recommendedName>
        <fullName evidence="1">propane 2-monooxygenase</fullName>
        <ecNumber evidence="1">1.14.13.227</ecNumber>
    </recommendedName>
</protein>
<evidence type="ECO:0000256" key="1">
    <source>
        <dbReference type="ARBA" id="ARBA00012710"/>
    </source>
</evidence>
<gene>
    <name evidence="5" type="primary">etnC</name>
</gene>
<dbReference type="InterPro" id="IPR003430">
    <property type="entry name" value="Phenol_Hydrox"/>
</dbReference>
<dbReference type="CDD" id="cd01057">
    <property type="entry name" value="AAMH_A"/>
    <property type="match status" value="1"/>
</dbReference>
<dbReference type="AlphaFoldDB" id="D2K2E0"/>
<dbReference type="Pfam" id="PF02332">
    <property type="entry name" value="Phenol_Hydrox"/>
    <property type="match status" value="1"/>
</dbReference>
<dbReference type="InterPro" id="IPR009078">
    <property type="entry name" value="Ferritin-like_SF"/>
</dbReference>
<dbReference type="SUPFAM" id="SSF47240">
    <property type="entry name" value="Ferritin-like"/>
    <property type="match status" value="1"/>
</dbReference>
<sequence>MANPTIEVVHEKSKRYDWGFDYARPDPKFPTRYIIPPKGKDPFRSMLRGYAAMETEKDNRVYGGLDSNVRYRNATSAEPRFIEGMKFGIPSFTDAEYQAVCGSGFLIASMKNQELRQGYAGQMLDEVRHTQIEVALRKYYLKNYHDPAGFDIGQIGLGNHPIGTLARASFQSFNTGDPVEVSMCLNIVLETAYTNPLVVALPQVAAVNGEHAMPTAFLSIQSDESRHMANGYGTLMSVIQEHDNLPFLQESLDRHFWHQHQSMDTLVGVLSEYFAVERPWAYKDVWEEWVVDDFVGSYMSRLSPFGLKPPARLGDVARYVNDMHHSVAIALAAMWPLNFWRTDPMGPADYEWFENHYPGWTKSYGGLWDAFRDMSDPSSARILLQELPSLPPFCQVCHVPCVMPTLHAPETRIVYGEGKKFAVCSEGCEWIFNLNPTIYSGCANWWERFDGMDLADVILALGYVRPDGKTLIGQPHLNADRMWTIDDIRRLEYEVKDPLNSTWWVRGGSILRRR</sequence>
<evidence type="ECO:0000256" key="3">
    <source>
        <dbReference type="ARBA" id="ARBA00023033"/>
    </source>
</evidence>
<reference evidence="5" key="1">
    <citation type="journal article" date="2011" name="Environ. Microbiol. Rep.">
        <title>Untangling the multiple monooxygenases of Mycobacterium chubuense strain NBB4, a versatile hydrocarbon degrader.</title>
        <authorList>
            <person name="Coleman N.V."/>
            <person name="Yau S."/>
            <person name="Wilson N.L."/>
            <person name="Nolan L.M."/>
            <person name="Migocki M.D."/>
            <person name="Ly M.A."/>
            <person name="Crossett B."/>
            <person name="Holmes A.J."/>
        </authorList>
    </citation>
    <scope>NUCLEOTIDE SEQUENCE</scope>
    <source>
        <strain evidence="5">NBB4</strain>
    </source>
</reference>
<keyword evidence="3 5" id="KW-0503">Monooxygenase</keyword>
<dbReference type="InterPro" id="IPR012348">
    <property type="entry name" value="RNR-like"/>
</dbReference>
<evidence type="ECO:0000256" key="4">
    <source>
        <dbReference type="ARBA" id="ARBA00048941"/>
    </source>
</evidence>
<accession>D2K2E0</accession>
<evidence type="ECO:0000256" key="2">
    <source>
        <dbReference type="ARBA" id="ARBA00023002"/>
    </source>
</evidence>
<dbReference type="Gene3D" id="1.10.620.20">
    <property type="entry name" value="Ribonucleotide Reductase, subunit A"/>
    <property type="match status" value="1"/>
</dbReference>
<organism evidence="5">
    <name type="scientific">Mycolicibacterium chubuense (strain NBB4)</name>
    <name type="common">Mycobacterium chubuense</name>
    <dbReference type="NCBI Taxonomy" id="710421"/>
    <lineage>
        <taxon>Bacteria</taxon>
        <taxon>Bacillati</taxon>
        <taxon>Actinomycetota</taxon>
        <taxon>Actinomycetes</taxon>
        <taxon>Mycobacteriales</taxon>
        <taxon>Mycobacteriaceae</taxon>
        <taxon>Mycolicibacterium</taxon>
    </lineage>
</organism>
<comment type="catalytic activity">
    <reaction evidence="4">
        <text>propane + NADH + O2 + H(+) = propan-2-ol + NAD(+) + H2O</text>
        <dbReference type="Rhea" id="RHEA:49992"/>
        <dbReference type="ChEBI" id="CHEBI:15377"/>
        <dbReference type="ChEBI" id="CHEBI:15378"/>
        <dbReference type="ChEBI" id="CHEBI:15379"/>
        <dbReference type="ChEBI" id="CHEBI:17824"/>
        <dbReference type="ChEBI" id="CHEBI:32879"/>
        <dbReference type="ChEBI" id="CHEBI:57540"/>
        <dbReference type="ChEBI" id="CHEBI:57945"/>
        <dbReference type="EC" id="1.14.13.227"/>
    </reaction>
</comment>
<evidence type="ECO:0000313" key="5">
    <source>
        <dbReference type="EMBL" id="ACZ56346.1"/>
    </source>
</evidence>
<dbReference type="EC" id="1.14.13.227" evidence="1"/>
<dbReference type="GO" id="GO:0004497">
    <property type="term" value="F:monooxygenase activity"/>
    <property type="evidence" value="ECO:0007669"/>
    <property type="project" value="UniProtKB-KW"/>
</dbReference>
<dbReference type="EMBL" id="GU174752">
    <property type="protein sequence ID" value="ACZ56346.1"/>
    <property type="molecule type" value="Genomic_DNA"/>
</dbReference>
<name>D2K2E0_MYCCN</name>